<name>A0AAU7U6S5_9DEIO</name>
<dbReference type="Gene3D" id="3.20.20.140">
    <property type="entry name" value="Metal-dependent hydrolases"/>
    <property type="match status" value="2"/>
</dbReference>
<sequence>MSRTWITGGTVIDGTGAPGRRADLLIDGERIAEVRAPGSPAPEGARVVDASGLTVAPGFIDVMSHSVSTLLRDGLSVGKVTQGVTTEIMGEGWTPAPAVPGEPHGFPIHGLPGEDERWAERSRAWTRFGDWMSAQQEVGAAVNFGSFLGGATVRMAVKGHAQGESSPEELAEMRRLTREAMEDGAFGLATALIYPPGSYASTDELVEICEEVARAQGIYITHMRSEGAAILDGYAEAQEIATRSGARLHIYHLKAAGAPAWPQMATLIERVNAGRAAGQDIHADMYLYTAGGTGLSSITPPWASEDDRLQERLRDPEARAEIRAAMLDPDGSWEPLGHLAGPQGVFPVGLSAPDHRAYLGRSLAEIAELRGQDWIDAGLDLIMNEPGRIGSLYHLMTEENIEAQLREPWVMLGSDAAGDDPARQGEVGVGGHPRAYGNFTRLLGHYVRERGVMSLEEAVRRMTSLPAEHLRLQDRGELREGAYADVVIFDPATVRDVATYPDPNRLSVGVRDVWVNGQQTLQGGQPTGALPGRRLYGPGAAPGRPG</sequence>
<dbReference type="InterPro" id="IPR032466">
    <property type="entry name" value="Metal_Hydrolase"/>
</dbReference>
<dbReference type="InterPro" id="IPR011059">
    <property type="entry name" value="Metal-dep_hydrolase_composite"/>
</dbReference>
<accession>A0AAU7U6S5</accession>
<evidence type="ECO:0000313" key="3">
    <source>
        <dbReference type="EMBL" id="XBV83967.1"/>
    </source>
</evidence>
<dbReference type="EC" id="3.5.1.-" evidence="3"/>
<proteinExistence type="predicted"/>
<dbReference type="AlphaFoldDB" id="A0AAU7U6S5"/>
<feature type="domain" description="Amidohydrolase 3" evidence="2">
    <location>
        <begin position="430"/>
        <end position="519"/>
    </location>
</feature>
<dbReference type="GO" id="GO:0016812">
    <property type="term" value="F:hydrolase activity, acting on carbon-nitrogen (but not peptide) bonds, in cyclic amides"/>
    <property type="evidence" value="ECO:0007669"/>
    <property type="project" value="TreeGrafter"/>
</dbReference>
<dbReference type="SUPFAM" id="SSF51338">
    <property type="entry name" value="Composite domain of metallo-dependent hydrolases"/>
    <property type="match status" value="1"/>
</dbReference>
<gene>
    <name evidence="3" type="ORF">ABOD76_04560</name>
</gene>
<dbReference type="PANTHER" id="PTHR11647:SF1">
    <property type="entry name" value="COLLAPSIN RESPONSE MEDIATOR PROTEIN"/>
    <property type="match status" value="1"/>
</dbReference>
<evidence type="ECO:0000256" key="1">
    <source>
        <dbReference type="SAM" id="MobiDB-lite"/>
    </source>
</evidence>
<dbReference type="RefSeq" id="WP_350241874.1">
    <property type="nucleotide sequence ID" value="NZ_CP158298.1"/>
</dbReference>
<dbReference type="KEGG" id="dsc:ABOD76_04560"/>
<organism evidence="3">
    <name type="scientific">Deinococcus sonorensis KR-87</name>
    <dbReference type="NCBI Taxonomy" id="694439"/>
    <lineage>
        <taxon>Bacteria</taxon>
        <taxon>Thermotogati</taxon>
        <taxon>Deinococcota</taxon>
        <taxon>Deinococci</taxon>
        <taxon>Deinococcales</taxon>
        <taxon>Deinococcaceae</taxon>
        <taxon>Deinococcus</taxon>
    </lineage>
</organism>
<dbReference type="Pfam" id="PF07969">
    <property type="entry name" value="Amidohydro_3"/>
    <property type="match status" value="1"/>
</dbReference>
<protein>
    <submittedName>
        <fullName evidence="3">D-aminoacylase</fullName>
        <ecNumber evidence="3">3.5.1.-</ecNumber>
    </submittedName>
</protein>
<evidence type="ECO:0000259" key="2">
    <source>
        <dbReference type="Pfam" id="PF07969"/>
    </source>
</evidence>
<dbReference type="EMBL" id="CP158298">
    <property type="protein sequence ID" value="XBV83967.1"/>
    <property type="molecule type" value="Genomic_DNA"/>
</dbReference>
<dbReference type="SUPFAM" id="SSF51556">
    <property type="entry name" value="Metallo-dependent hydrolases"/>
    <property type="match status" value="1"/>
</dbReference>
<reference evidence="3" key="1">
    <citation type="submission" date="2024-06" db="EMBL/GenBank/DDBJ databases">
        <title>Draft Genome Sequence of Deinococcus sonorensis Type Strain KR-87, a Biofilm Producing Representative of the Genus Deinococcus.</title>
        <authorList>
            <person name="Boren L.S."/>
            <person name="Grosso R.A."/>
            <person name="Hugenberg-Cox A.N."/>
            <person name="Hill J.T.E."/>
            <person name="Albert C.M."/>
            <person name="Tuohy J.M."/>
        </authorList>
    </citation>
    <scope>NUCLEOTIDE SEQUENCE</scope>
    <source>
        <strain evidence="3">KR-87</strain>
        <plasmid evidence="3">pDson03</plasmid>
    </source>
</reference>
<dbReference type="InterPro" id="IPR050378">
    <property type="entry name" value="Metallo-dep_Hydrolases_sf"/>
</dbReference>
<geneLocation type="plasmid" evidence="3">
    <name>pDson03</name>
</geneLocation>
<feature type="region of interest" description="Disordered" evidence="1">
    <location>
        <begin position="521"/>
        <end position="546"/>
    </location>
</feature>
<keyword evidence="3" id="KW-0614">Plasmid</keyword>
<dbReference type="PANTHER" id="PTHR11647">
    <property type="entry name" value="HYDRANTOINASE/DIHYDROPYRIMIDINASE FAMILY MEMBER"/>
    <property type="match status" value="1"/>
</dbReference>
<dbReference type="CDD" id="cd01297">
    <property type="entry name" value="D-aminoacylase"/>
    <property type="match status" value="1"/>
</dbReference>
<keyword evidence="3" id="KW-0378">Hydrolase</keyword>
<dbReference type="InterPro" id="IPR013108">
    <property type="entry name" value="Amidohydro_3"/>
</dbReference>
<dbReference type="GO" id="GO:0005829">
    <property type="term" value="C:cytosol"/>
    <property type="evidence" value="ECO:0007669"/>
    <property type="project" value="TreeGrafter"/>
</dbReference>